<feature type="transmembrane region" description="Helical" evidence="1">
    <location>
        <begin position="69"/>
        <end position="95"/>
    </location>
</feature>
<dbReference type="GO" id="GO:0006281">
    <property type="term" value="P:DNA repair"/>
    <property type="evidence" value="ECO:0007669"/>
    <property type="project" value="InterPro"/>
</dbReference>
<reference evidence="2 3" key="1">
    <citation type="submission" date="2018-07" db="EMBL/GenBank/DDBJ databases">
        <title>Complete genome sequence of Flavobacterium psychrolimnae LMG 22018.</title>
        <authorList>
            <person name="Kim D.-U."/>
        </authorList>
    </citation>
    <scope>NUCLEOTIDE SEQUENCE [LARGE SCALE GENOMIC DNA]</scope>
    <source>
        <strain evidence="2 3">LMG 22018</strain>
    </source>
</reference>
<dbReference type="GO" id="GO:0003677">
    <property type="term" value="F:DNA binding"/>
    <property type="evidence" value="ECO:0007669"/>
    <property type="project" value="InterPro"/>
</dbReference>
<evidence type="ECO:0000313" key="2">
    <source>
        <dbReference type="EMBL" id="RBN49499.1"/>
    </source>
</evidence>
<accession>A0A366AX99</accession>
<gene>
    <name evidence="2" type="ORF">DR980_12465</name>
</gene>
<feature type="transmembrane region" description="Helical" evidence="1">
    <location>
        <begin position="259"/>
        <end position="277"/>
    </location>
</feature>
<dbReference type="EMBL" id="QNUX01000012">
    <property type="protein sequence ID" value="RBN49499.1"/>
    <property type="molecule type" value="Genomic_DNA"/>
</dbReference>
<feature type="transmembrane region" description="Helical" evidence="1">
    <location>
        <begin position="184"/>
        <end position="208"/>
    </location>
</feature>
<dbReference type="RefSeq" id="WP_113636644.1">
    <property type="nucleotide sequence ID" value="NZ_QNUX01000012.1"/>
</dbReference>
<feature type="transmembrane region" description="Helical" evidence="1">
    <location>
        <begin position="107"/>
        <end position="128"/>
    </location>
</feature>
<sequence>MVILTIFTKNNLKYTSFNGLSFIYIVTLILLIGTFPIHEVEDRDSYFDQYRELQQASLNMVLKDKLFSAYMKFCTLFMNVQVWFVLTSLIYTLNFYYFSKKITRNHFILFLGLITNFVFFAYGINTVRAGLASSFLLLALSKIDNKKLFYFFLLLSVGFHNSMLLPVSAILLARRYNATKYYYYFWIFCIPLSFVFGAQLQLVMASFVEDERFVDYLTKQESDYNMGFRIDFILYSLIPIVAGYYYIFKKNYKDKLYSVIYNSYIIANAFWVLVIRANFSDRFAYLSWYIYMVVLLYPLLNQQLFKKQSRLIALILIYNIVFTIYILR</sequence>
<dbReference type="InterPro" id="IPR049458">
    <property type="entry name" value="EpsG-like"/>
</dbReference>
<proteinExistence type="predicted"/>
<keyword evidence="1" id="KW-1133">Transmembrane helix</keyword>
<feature type="transmembrane region" description="Helical" evidence="1">
    <location>
        <begin position="148"/>
        <end position="172"/>
    </location>
</feature>
<feature type="transmembrane region" description="Helical" evidence="1">
    <location>
        <begin position="228"/>
        <end position="247"/>
    </location>
</feature>
<dbReference type="GO" id="GO:0004519">
    <property type="term" value="F:endonuclease activity"/>
    <property type="evidence" value="ECO:0007669"/>
    <property type="project" value="InterPro"/>
</dbReference>
<dbReference type="AlphaFoldDB" id="A0A366AX99"/>
<feature type="transmembrane region" description="Helical" evidence="1">
    <location>
        <begin position="311"/>
        <end position="327"/>
    </location>
</feature>
<protein>
    <recommendedName>
        <fullName evidence="4">EpsG family protein</fullName>
    </recommendedName>
</protein>
<name>A0A366AX99_9FLAO</name>
<evidence type="ECO:0000256" key="1">
    <source>
        <dbReference type="SAM" id="Phobius"/>
    </source>
</evidence>
<dbReference type="InterPro" id="IPR020848">
    <property type="entry name" value="AP_endonuclease_F1_CS"/>
</dbReference>
<keyword evidence="1" id="KW-0812">Transmembrane</keyword>
<dbReference type="Proteomes" id="UP000253676">
    <property type="component" value="Unassembled WGS sequence"/>
</dbReference>
<evidence type="ECO:0000313" key="3">
    <source>
        <dbReference type="Proteomes" id="UP000253676"/>
    </source>
</evidence>
<feature type="transmembrane region" description="Helical" evidence="1">
    <location>
        <begin position="20"/>
        <end position="38"/>
    </location>
</feature>
<dbReference type="Pfam" id="PF14897">
    <property type="entry name" value="EpsG"/>
    <property type="match status" value="1"/>
</dbReference>
<keyword evidence="1" id="KW-0472">Membrane</keyword>
<keyword evidence="3" id="KW-1185">Reference proteome</keyword>
<dbReference type="OrthoDB" id="1112074at2"/>
<organism evidence="2 3">
    <name type="scientific">Flavobacterium psychrolimnae</name>
    <dbReference type="NCBI Taxonomy" id="249351"/>
    <lineage>
        <taxon>Bacteria</taxon>
        <taxon>Pseudomonadati</taxon>
        <taxon>Bacteroidota</taxon>
        <taxon>Flavobacteriia</taxon>
        <taxon>Flavobacteriales</taxon>
        <taxon>Flavobacteriaceae</taxon>
        <taxon>Flavobacterium</taxon>
    </lineage>
</organism>
<feature type="transmembrane region" description="Helical" evidence="1">
    <location>
        <begin position="283"/>
        <end position="299"/>
    </location>
</feature>
<evidence type="ECO:0008006" key="4">
    <source>
        <dbReference type="Google" id="ProtNLM"/>
    </source>
</evidence>
<comment type="caution">
    <text evidence="2">The sequence shown here is derived from an EMBL/GenBank/DDBJ whole genome shotgun (WGS) entry which is preliminary data.</text>
</comment>
<dbReference type="PROSITE" id="PS00728">
    <property type="entry name" value="AP_NUCLEASE_F1_3"/>
    <property type="match status" value="1"/>
</dbReference>